<evidence type="ECO:0000313" key="1">
    <source>
        <dbReference type="EMBL" id="EKM33557.1"/>
    </source>
</evidence>
<protein>
    <submittedName>
        <fullName evidence="1">Uncharacterized protein</fullName>
    </submittedName>
</protein>
<evidence type="ECO:0000313" key="2">
    <source>
        <dbReference type="Proteomes" id="UP000008367"/>
    </source>
</evidence>
<proteinExistence type="predicted"/>
<reference evidence="1 2" key="1">
    <citation type="submission" date="2012-10" db="EMBL/GenBank/DDBJ databases">
        <title>Genome sequence of Vibrio Cholerae HENC-02.</title>
        <authorList>
            <person name="Eppinger M."/>
            <person name="Hasan N.A."/>
            <person name="Sengamalay N."/>
            <person name="Hine E."/>
            <person name="Su Q."/>
            <person name="Daugherty S.C."/>
            <person name="Young S."/>
            <person name="Sadzewicz L."/>
            <person name="Tallon L."/>
            <person name="Cebula T.A."/>
            <person name="Ravel J."/>
            <person name="Colwell R.R."/>
        </authorList>
    </citation>
    <scope>NUCLEOTIDE SEQUENCE [LARGE SCALE GENOMIC DNA]</scope>
    <source>
        <strain evidence="1 2">HENC-02</strain>
    </source>
</reference>
<dbReference type="AlphaFoldDB" id="A0A454D4D2"/>
<gene>
    <name evidence="1" type="ORF">VCHENC02_1007</name>
</gene>
<dbReference type="Proteomes" id="UP000008367">
    <property type="component" value="Unassembled WGS sequence"/>
</dbReference>
<sequence>MCMLIKCFYAYGFVRYVIFNDVDHKSCLRIAWIDGIDG</sequence>
<accession>A0A454D4D2</accession>
<name>A0A454D4D2_VIBHA</name>
<dbReference type="EMBL" id="AJSR01000221">
    <property type="protein sequence ID" value="EKM33557.1"/>
    <property type="molecule type" value="Genomic_DNA"/>
</dbReference>
<comment type="caution">
    <text evidence="1">The sequence shown here is derived from an EMBL/GenBank/DDBJ whole genome shotgun (WGS) entry which is preliminary data.</text>
</comment>
<organism evidence="1 2">
    <name type="scientific">Vibrio harveyi</name>
    <name type="common">Beneckea harveyi</name>
    <dbReference type="NCBI Taxonomy" id="669"/>
    <lineage>
        <taxon>Bacteria</taxon>
        <taxon>Pseudomonadati</taxon>
        <taxon>Pseudomonadota</taxon>
        <taxon>Gammaproteobacteria</taxon>
        <taxon>Vibrionales</taxon>
        <taxon>Vibrionaceae</taxon>
        <taxon>Vibrio</taxon>
    </lineage>
</organism>